<gene>
    <name evidence="1" type="ORF">LOY88_003278</name>
</gene>
<sequence>MASVTPSTHAGPSTSEMSDIEGLKVQVLSPSFQTGARVSFTCAATTTVLDLKAMIKDSLNTRPPPETQRLIYRGKELINTEETLANFLELGNGETHSIHLVLPPGTALIAIPDSEVNEPNTPRVPKERSSPFRAQRVEDLLNPVVPDESPHVSERQYEATGSTIRHRFATADNDTRGRSDTYSHLDSSYGSSIFLNDGASSSSRQPFSNSSYTTRQRANVLPMADFGLSSNTGLHEPRLNLPVGSSSSPQITSSINTYQVRHRPEATKTGHTSTIPCGEFPREIPRLETLSQTIIQFECQVNLGMTPAVDEISRVRSQIYQILDAQHRAPLAPRDSALEGWIARLSALDIRADQLRIMNARQQLSGNQHTNSGPVISGTSSTNASYLLSAPNGLQYLLTRSHNQQTPAAHHRTPGATSSTPNPSGNIAPFRVSRLAAPHPTNRIFRPVVRRRNRRYVRAINVAAVVRSIWLFVRLYFFSYLLTAQGSWLRAIAVVASVIIALLSETEYPRQIQHSVINPILQHLENLVPLHREPHAAQRQEAENAAGNLNNTGDGVERNGVPVQVNRGSLWDGVRSLERSIAIFIASFVPGLSERHIAARNAAEAARRNEQQESPPDQDQRHQEVIDDTDQRRNEGGDEFGNANFQNGRDMAAPNGVNAPEPTR</sequence>
<name>A0ACB8UWY9_9EURO</name>
<dbReference type="EMBL" id="JALBCA010000042">
    <property type="protein sequence ID" value="KAI2387049.1"/>
    <property type="molecule type" value="Genomic_DNA"/>
</dbReference>
<organism evidence="1">
    <name type="scientific">Ophidiomyces ophidiicola</name>
    <dbReference type="NCBI Taxonomy" id="1387563"/>
    <lineage>
        <taxon>Eukaryota</taxon>
        <taxon>Fungi</taxon>
        <taxon>Dikarya</taxon>
        <taxon>Ascomycota</taxon>
        <taxon>Pezizomycotina</taxon>
        <taxon>Eurotiomycetes</taxon>
        <taxon>Eurotiomycetidae</taxon>
        <taxon>Onygenales</taxon>
        <taxon>Onygenaceae</taxon>
        <taxon>Ophidiomyces</taxon>
    </lineage>
</organism>
<comment type="caution">
    <text evidence="1">The sequence shown here is derived from an EMBL/GenBank/DDBJ whole genome shotgun (WGS) entry which is preliminary data.</text>
</comment>
<evidence type="ECO:0000313" key="1">
    <source>
        <dbReference type="EMBL" id="KAI2387049.1"/>
    </source>
</evidence>
<accession>A0ACB8UWY9</accession>
<protein>
    <submittedName>
        <fullName evidence="1">Uncharacterized protein</fullName>
    </submittedName>
</protein>
<proteinExistence type="predicted"/>
<reference evidence="1" key="1">
    <citation type="journal article" date="2022" name="bioRxiv">
        <title>Population genetic analysis of Ophidiomyces ophidiicola, the causative agent of snake fungal disease, indicates recent introductions to the USA.</title>
        <authorList>
            <person name="Ladner J.T."/>
            <person name="Palmer J.M."/>
            <person name="Ettinger C.L."/>
            <person name="Stajich J.E."/>
            <person name="Farrell T.M."/>
            <person name="Glorioso B.M."/>
            <person name="Lawson B."/>
            <person name="Price S.J."/>
            <person name="Stengle A.G."/>
            <person name="Grear D.A."/>
            <person name="Lorch J.M."/>
        </authorList>
    </citation>
    <scope>NUCLEOTIDE SEQUENCE</scope>
    <source>
        <strain evidence="1">NWHC 24266-5</strain>
    </source>
</reference>